<dbReference type="AlphaFoldDB" id="A0A2S6HZT6"/>
<organism evidence="1 2">
    <name type="scientific">Neolewinella xylanilytica</name>
    <dbReference type="NCBI Taxonomy" id="1514080"/>
    <lineage>
        <taxon>Bacteria</taxon>
        <taxon>Pseudomonadati</taxon>
        <taxon>Bacteroidota</taxon>
        <taxon>Saprospiria</taxon>
        <taxon>Saprospirales</taxon>
        <taxon>Lewinellaceae</taxon>
        <taxon>Neolewinella</taxon>
    </lineage>
</organism>
<proteinExistence type="predicted"/>
<dbReference type="EMBL" id="PTJC01000010">
    <property type="protein sequence ID" value="PPK83939.1"/>
    <property type="molecule type" value="Genomic_DNA"/>
</dbReference>
<accession>A0A2S6HZT6</accession>
<keyword evidence="2" id="KW-1185">Reference proteome</keyword>
<dbReference type="Proteomes" id="UP000237662">
    <property type="component" value="Unassembled WGS sequence"/>
</dbReference>
<comment type="caution">
    <text evidence="1">The sequence shown here is derived from an EMBL/GenBank/DDBJ whole genome shotgun (WGS) entry which is preliminary data.</text>
</comment>
<protein>
    <submittedName>
        <fullName evidence="1">Uncharacterized protein</fullName>
    </submittedName>
</protein>
<evidence type="ECO:0000313" key="2">
    <source>
        <dbReference type="Proteomes" id="UP000237662"/>
    </source>
</evidence>
<dbReference type="RefSeq" id="WP_104421870.1">
    <property type="nucleotide sequence ID" value="NZ_PTJC01000010.1"/>
</dbReference>
<gene>
    <name evidence="1" type="ORF">CLV84_4312</name>
</gene>
<evidence type="ECO:0000313" key="1">
    <source>
        <dbReference type="EMBL" id="PPK83939.1"/>
    </source>
</evidence>
<sequence>MKKSELINDPSLNMKISYINHHMPEYGWDEKEEIIELLCCFDGDEIAAVETYKAAEQKAWKAHHQARLDYLKNFGVTDLNDVKLSLDTFFKNDRIEIIKAIRESINRGMDAYSDVITEMWYNPQIDKRCGPGHGLPLKEKAFTGWT</sequence>
<name>A0A2S6HZT6_9BACT</name>
<reference evidence="1 2" key="1">
    <citation type="submission" date="2018-02" db="EMBL/GenBank/DDBJ databases">
        <title>Genomic Encyclopedia of Archaeal and Bacterial Type Strains, Phase II (KMG-II): from individual species to whole genera.</title>
        <authorList>
            <person name="Goeker M."/>
        </authorList>
    </citation>
    <scope>NUCLEOTIDE SEQUENCE [LARGE SCALE GENOMIC DNA]</scope>
    <source>
        <strain evidence="1 2">DSM 29526</strain>
    </source>
</reference>